<dbReference type="SUPFAM" id="SSF109604">
    <property type="entry name" value="HD-domain/PDEase-like"/>
    <property type="match status" value="1"/>
</dbReference>
<dbReference type="AlphaFoldDB" id="A0A411YL22"/>
<dbReference type="EMBL" id="CP036402">
    <property type="protein sequence ID" value="QBI21918.1"/>
    <property type="molecule type" value="Genomic_DNA"/>
</dbReference>
<dbReference type="InterPro" id="IPR009218">
    <property type="entry name" value="HD_phosphohydro"/>
</dbReference>
<sequence>MALQARWAQVADRLGATPDGADDILRAVVARYGEPHRRYHTLEHVAEVLEGIDRLIEAGEPAEDPLAVELAVWFHDAVHDATADDNEERSAALAVELLSGAGLASERVDRVADLVMATKSHLPSSPDAALLVDADLAILGADPERYDRYAADVRAEYAHVDDARWAEGRRDVLTRFLERPLLYHTGTMRRERGAMAIANLQREIAALEVSRGS</sequence>
<reference evidence="1 2" key="1">
    <citation type="submission" date="2019-01" db="EMBL/GenBank/DDBJ databases">
        <title>Egibacter rhizosphaerae EGI 80759T.</title>
        <authorList>
            <person name="Chen D.-D."/>
            <person name="Tian Y."/>
            <person name="Jiao J.-Y."/>
            <person name="Zhang X.-T."/>
            <person name="Zhang Y.-G."/>
            <person name="Zhang Y."/>
            <person name="Xiao M."/>
            <person name="Shu W.-S."/>
            <person name="Li W.-J."/>
        </authorList>
    </citation>
    <scope>NUCLEOTIDE SEQUENCE [LARGE SCALE GENOMIC DNA]</scope>
    <source>
        <strain evidence="1 2">EGI 80759</strain>
    </source>
</reference>
<keyword evidence="2" id="KW-1185">Reference proteome</keyword>
<dbReference type="PANTHER" id="PTHR21174:SF0">
    <property type="entry name" value="HD PHOSPHOHYDROLASE FAMILY PROTEIN-RELATED"/>
    <property type="match status" value="1"/>
</dbReference>
<evidence type="ECO:0008006" key="3">
    <source>
        <dbReference type="Google" id="ProtNLM"/>
    </source>
</evidence>
<dbReference type="PIRSF" id="PIRSF035170">
    <property type="entry name" value="HD_phosphohydro"/>
    <property type="match status" value="1"/>
</dbReference>
<organism evidence="1 2">
    <name type="scientific">Egibacter rhizosphaerae</name>
    <dbReference type="NCBI Taxonomy" id="1670831"/>
    <lineage>
        <taxon>Bacteria</taxon>
        <taxon>Bacillati</taxon>
        <taxon>Actinomycetota</taxon>
        <taxon>Nitriliruptoria</taxon>
        <taxon>Egibacterales</taxon>
        <taxon>Egibacteraceae</taxon>
        <taxon>Egibacter</taxon>
    </lineage>
</organism>
<gene>
    <name evidence="1" type="ORF">ER308_05155</name>
</gene>
<name>A0A411YL22_9ACTN</name>
<dbReference type="OrthoDB" id="9808993at2"/>
<accession>A0A411YL22</accession>
<dbReference type="Proteomes" id="UP000291469">
    <property type="component" value="Chromosome"/>
</dbReference>
<dbReference type="KEGG" id="erz:ER308_05155"/>
<protein>
    <recommendedName>
        <fullName evidence="3">Metal-dependent phosphohydrolase</fullName>
    </recommendedName>
</protein>
<evidence type="ECO:0000313" key="1">
    <source>
        <dbReference type="EMBL" id="QBI21918.1"/>
    </source>
</evidence>
<proteinExistence type="predicted"/>
<evidence type="ECO:0000313" key="2">
    <source>
        <dbReference type="Proteomes" id="UP000291469"/>
    </source>
</evidence>
<dbReference type="PANTHER" id="PTHR21174">
    <property type="match status" value="1"/>
</dbReference>
<dbReference type="Gene3D" id="1.10.3210.10">
    <property type="entry name" value="Hypothetical protein af1432"/>
    <property type="match status" value="1"/>
</dbReference>